<dbReference type="HOGENOM" id="CLU_134717_3_0_1"/>
<name>M1DLX6_SOLTU</name>
<protein>
    <submittedName>
        <fullName evidence="1">Gag-pol polyprotein</fullName>
    </submittedName>
</protein>
<evidence type="ECO:0000313" key="1">
    <source>
        <dbReference type="EnsemblPlants" id="PGSC0003DMT400091123"/>
    </source>
</evidence>
<proteinExistence type="predicted"/>
<dbReference type="AlphaFoldDB" id="M1DLX6"/>
<organism evidence="1 2">
    <name type="scientific">Solanum tuberosum</name>
    <name type="common">Potato</name>
    <dbReference type="NCBI Taxonomy" id="4113"/>
    <lineage>
        <taxon>Eukaryota</taxon>
        <taxon>Viridiplantae</taxon>
        <taxon>Streptophyta</taxon>
        <taxon>Embryophyta</taxon>
        <taxon>Tracheophyta</taxon>
        <taxon>Spermatophyta</taxon>
        <taxon>Magnoliopsida</taxon>
        <taxon>eudicotyledons</taxon>
        <taxon>Gunneridae</taxon>
        <taxon>Pentapetalae</taxon>
        <taxon>asterids</taxon>
        <taxon>lamiids</taxon>
        <taxon>Solanales</taxon>
        <taxon>Solanaceae</taxon>
        <taxon>Solanoideae</taxon>
        <taxon>Solaneae</taxon>
        <taxon>Solanum</taxon>
    </lineage>
</organism>
<keyword evidence="2" id="KW-1185">Reference proteome</keyword>
<reference evidence="2" key="1">
    <citation type="journal article" date="2011" name="Nature">
        <title>Genome sequence and analysis of the tuber crop potato.</title>
        <authorList>
            <consortium name="The Potato Genome Sequencing Consortium"/>
        </authorList>
    </citation>
    <scope>NUCLEOTIDE SEQUENCE [LARGE SCALE GENOMIC DNA]</scope>
    <source>
        <strain evidence="2">cv. DM1-3 516 R44</strain>
    </source>
</reference>
<evidence type="ECO:0000313" key="2">
    <source>
        <dbReference type="Proteomes" id="UP000011115"/>
    </source>
</evidence>
<sequence length="146" mass="16454">MVFQDMTSWMARRRMEGDNVDLEAPPQVPPQAPPQAPIDPLNENVTNVQFRSAFQVLAQAVTEKANREVVVPLNPNMGTTAARVRYFTRMNPPKFYSSKIEEDPQQFINEIYKGPATLILTLVASFVVYQGSEVLVSLTQDFTHIV</sequence>
<dbReference type="InParanoid" id="M1DLX6"/>
<dbReference type="Proteomes" id="UP000011115">
    <property type="component" value="Unassembled WGS sequence"/>
</dbReference>
<reference evidence="1" key="2">
    <citation type="submission" date="2015-06" db="UniProtKB">
        <authorList>
            <consortium name="EnsemblPlants"/>
        </authorList>
    </citation>
    <scope>IDENTIFICATION</scope>
    <source>
        <strain evidence="1">DM1-3 516 R44</strain>
    </source>
</reference>
<accession>M1DLX6</accession>
<dbReference type="EnsemblPlants" id="PGSC0003DMT400091123">
    <property type="protein sequence ID" value="PGSC0003DMT400091123"/>
    <property type="gene ID" value="PGSC0003DMG400040694"/>
</dbReference>
<dbReference type="PaxDb" id="4113-PGSC0003DMT400091123"/>
<dbReference type="Gramene" id="PGSC0003DMT400091123">
    <property type="protein sequence ID" value="PGSC0003DMT400091123"/>
    <property type="gene ID" value="PGSC0003DMG400040694"/>
</dbReference>